<proteinExistence type="predicted"/>
<evidence type="ECO:0000313" key="1">
    <source>
        <dbReference type="EMBL" id="SHE50237.1"/>
    </source>
</evidence>
<dbReference type="OrthoDB" id="7644395at2"/>
<organism evidence="1 2">
    <name type="scientific">Loktanella atrilutea</name>
    <dbReference type="NCBI Taxonomy" id="366533"/>
    <lineage>
        <taxon>Bacteria</taxon>
        <taxon>Pseudomonadati</taxon>
        <taxon>Pseudomonadota</taxon>
        <taxon>Alphaproteobacteria</taxon>
        <taxon>Rhodobacterales</taxon>
        <taxon>Roseobacteraceae</taxon>
        <taxon>Loktanella</taxon>
    </lineage>
</organism>
<dbReference type="Proteomes" id="UP000183987">
    <property type="component" value="Unassembled WGS sequence"/>
</dbReference>
<dbReference type="Gene3D" id="3.30.2000.30">
    <property type="match status" value="1"/>
</dbReference>
<dbReference type="STRING" id="366533.SAMN05444339_101554"/>
<evidence type="ECO:0008006" key="3">
    <source>
        <dbReference type="Google" id="ProtNLM"/>
    </source>
</evidence>
<dbReference type="RefSeq" id="WP_072855641.1">
    <property type="nucleotide sequence ID" value="NZ_FQUE01000001.1"/>
</dbReference>
<dbReference type="InterPro" id="IPR053745">
    <property type="entry name" value="Viral_Tail_Comp_sf"/>
</dbReference>
<dbReference type="Pfam" id="PF11367">
    <property type="entry name" value="Tail_completion_gp17"/>
    <property type="match status" value="1"/>
</dbReference>
<protein>
    <recommendedName>
        <fullName evidence="3">DUF3168 domain-containing protein</fullName>
    </recommendedName>
</protein>
<dbReference type="AlphaFoldDB" id="A0A1M4U0V9"/>
<dbReference type="InterPro" id="IPR021508">
    <property type="entry name" value="Gp17-like"/>
</dbReference>
<evidence type="ECO:0000313" key="2">
    <source>
        <dbReference type="Proteomes" id="UP000183987"/>
    </source>
</evidence>
<name>A0A1M4U0V9_LOKAT</name>
<sequence length="136" mass="14034">MSYAMSQALQVAVFARLSADAGLTDLVGTAIFDALPPGDVPELYVALGSEKARDASDADGTGAVHAFTISVVTDLAGFAAAKRAAAAACDALLAAPLVLARGRVLGFRFHKAEAARVGTGDTRRIDLIFRARLSDD</sequence>
<accession>A0A1M4U0V9</accession>
<keyword evidence="2" id="KW-1185">Reference proteome</keyword>
<gene>
    <name evidence="1" type="ORF">SAMN05444339_101554</name>
</gene>
<reference evidence="2" key="1">
    <citation type="submission" date="2016-11" db="EMBL/GenBank/DDBJ databases">
        <authorList>
            <person name="Varghese N."/>
            <person name="Submissions S."/>
        </authorList>
    </citation>
    <scope>NUCLEOTIDE SEQUENCE [LARGE SCALE GENOMIC DNA]</scope>
    <source>
        <strain evidence="2">DSM 29326</strain>
    </source>
</reference>
<dbReference type="EMBL" id="FQUE01000001">
    <property type="protein sequence ID" value="SHE50237.1"/>
    <property type="molecule type" value="Genomic_DNA"/>
</dbReference>